<dbReference type="Proteomes" id="UP000593574">
    <property type="component" value="Unassembled WGS sequence"/>
</dbReference>
<dbReference type="EMBL" id="JABEZV010439004">
    <property type="protein sequence ID" value="MBA0729668.1"/>
    <property type="molecule type" value="Genomic_DNA"/>
</dbReference>
<evidence type="ECO:0000313" key="1">
    <source>
        <dbReference type="EMBL" id="MBA0729668.1"/>
    </source>
</evidence>
<organism evidence="1 2">
    <name type="scientific">Gossypium laxum</name>
    <dbReference type="NCBI Taxonomy" id="34288"/>
    <lineage>
        <taxon>Eukaryota</taxon>
        <taxon>Viridiplantae</taxon>
        <taxon>Streptophyta</taxon>
        <taxon>Embryophyta</taxon>
        <taxon>Tracheophyta</taxon>
        <taxon>Spermatophyta</taxon>
        <taxon>Magnoliopsida</taxon>
        <taxon>eudicotyledons</taxon>
        <taxon>Gunneridae</taxon>
        <taxon>Pentapetalae</taxon>
        <taxon>rosids</taxon>
        <taxon>malvids</taxon>
        <taxon>Malvales</taxon>
        <taxon>Malvaceae</taxon>
        <taxon>Malvoideae</taxon>
        <taxon>Gossypium</taxon>
    </lineage>
</organism>
<accession>A0A7J9B011</accession>
<comment type="caution">
    <text evidence="1">The sequence shown here is derived from an EMBL/GenBank/DDBJ whole genome shotgun (WGS) entry which is preliminary data.</text>
</comment>
<dbReference type="AlphaFoldDB" id="A0A7J9B011"/>
<gene>
    <name evidence="1" type="ORF">Golax_025993</name>
</gene>
<reference evidence="1 2" key="1">
    <citation type="journal article" date="2019" name="Genome Biol. Evol.">
        <title>Insights into the evolution of the New World diploid cottons (Gossypium, subgenus Houzingenia) based on genome sequencing.</title>
        <authorList>
            <person name="Grover C.E."/>
            <person name="Arick M.A. 2nd"/>
            <person name="Thrash A."/>
            <person name="Conover J.L."/>
            <person name="Sanders W.S."/>
            <person name="Peterson D.G."/>
            <person name="Frelichowski J.E."/>
            <person name="Scheffler J.A."/>
            <person name="Scheffler B.E."/>
            <person name="Wendel J.F."/>
        </authorList>
    </citation>
    <scope>NUCLEOTIDE SEQUENCE [LARGE SCALE GENOMIC DNA]</scope>
    <source>
        <strain evidence="1">4</strain>
        <tissue evidence="1">Leaf</tissue>
    </source>
</reference>
<sequence length="44" mass="5280">MVIAEDAVRNSYISSNKIVDQFRHRNFPYYEQLISIYAKDRATR</sequence>
<evidence type="ECO:0000313" key="2">
    <source>
        <dbReference type="Proteomes" id="UP000593574"/>
    </source>
</evidence>
<proteinExistence type="predicted"/>
<keyword evidence="2" id="KW-1185">Reference proteome</keyword>
<name>A0A7J9B011_9ROSI</name>
<protein>
    <submittedName>
        <fullName evidence="1">Uncharacterized protein</fullName>
    </submittedName>
</protein>